<reference evidence="2 3" key="1">
    <citation type="submission" date="2024-01" db="EMBL/GenBank/DDBJ databases">
        <title>Genome assemblies of Stephania.</title>
        <authorList>
            <person name="Yang L."/>
        </authorList>
    </citation>
    <scope>NUCLEOTIDE SEQUENCE [LARGE SCALE GENOMIC DNA]</scope>
    <source>
        <strain evidence="2">YNDBR</strain>
        <tissue evidence="2">Leaf</tissue>
    </source>
</reference>
<keyword evidence="3" id="KW-1185">Reference proteome</keyword>
<proteinExistence type="predicted"/>
<name>A0AAP0K0D5_9MAGN</name>
<feature type="chain" id="PRO_5043025810" evidence="1">
    <location>
        <begin position="20"/>
        <end position="52"/>
    </location>
</feature>
<accession>A0AAP0K0D5</accession>
<sequence length="52" mass="5257">MAVGWVGITCLMIASRSLIENIGEGGGPSDTTATTTKEPVLEIDANLGVPLG</sequence>
<dbReference type="EMBL" id="JBBNAF010000005">
    <property type="protein sequence ID" value="KAK9143476.1"/>
    <property type="molecule type" value="Genomic_DNA"/>
</dbReference>
<organism evidence="2 3">
    <name type="scientific">Stephania yunnanensis</name>
    <dbReference type="NCBI Taxonomy" id="152371"/>
    <lineage>
        <taxon>Eukaryota</taxon>
        <taxon>Viridiplantae</taxon>
        <taxon>Streptophyta</taxon>
        <taxon>Embryophyta</taxon>
        <taxon>Tracheophyta</taxon>
        <taxon>Spermatophyta</taxon>
        <taxon>Magnoliopsida</taxon>
        <taxon>Ranunculales</taxon>
        <taxon>Menispermaceae</taxon>
        <taxon>Menispermoideae</taxon>
        <taxon>Cissampelideae</taxon>
        <taxon>Stephania</taxon>
    </lineage>
</organism>
<feature type="signal peptide" evidence="1">
    <location>
        <begin position="1"/>
        <end position="19"/>
    </location>
</feature>
<evidence type="ECO:0000313" key="3">
    <source>
        <dbReference type="Proteomes" id="UP001420932"/>
    </source>
</evidence>
<keyword evidence="1" id="KW-0732">Signal</keyword>
<protein>
    <submittedName>
        <fullName evidence="2">Uncharacterized protein</fullName>
    </submittedName>
</protein>
<gene>
    <name evidence="2" type="ORF">Syun_012876</name>
</gene>
<dbReference type="Proteomes" id="UP001420932">
    <property type="component" value="Unassembled WGS sequence"/>
</dbReference>
<comment type="caution">
    <text evidence="2">The sequence shown here is derived from an EMBL/GenBank/DDBJ whole genome shotgun (WGS) entry which is preliminary data.</text>
</comment>
<dbReference type="AlphaFoldDB" id="A0AAP0K0D5"/>
<evidence type="ECO:0000313" key="2">
    <source>
        <dbReference type="EMBL" id="KAK9143476.1"/>
    </source>
</evidence>
<evidence type="ECO:0000256" key="1">
    <source>
        <dbReference type="SAM" id="SignalP"/>
    </source>
</evidence>